<accession>A0AAN6JH40</accession>
<dbReference type="EMBL" id="JAPDMQ010000892">
    <property type="protein sequence ID" value="KAK0519860.1"/>
    <property type="molecule type" value="Genomic_DNA"/>
</dbReference>
<sequence length="442" mass="49997">MSFSQLPGEMVANIFDRVLNDPTIRGSTSEDKKAIHPEDTREQARILRTINKMSTLAVDHCLQRRFHSFEPKGSPIVRSHITEWMPTYDCTLQEDLDYWVHHHVTSPSPSLTQLEIDLAALRRLTVFNPSSVRIDARAADYVSSYSVVRPALHHKDKWACSSRILTRLAKPNSNLKKLHLRVSFTQDICYQVEEVLRNQPQLVDLVVEADIPAAWNSVDRPTLDLDRTQRSQVQYATMDRFIIRAPGLKIAAINSDKFIDRTKSCTHFCLAVQSIAAGRNVPVHRWVQRLFANSPHLQAAEISVGEESPSVIADKTAPERCNLPRLAHLTLDLRDINASLLDRLDAPLLRYLRIRSQNAIHSDGRCQPGRFPNLLSATIDCPGFILERFNTLGLARHQYSHALIGVKEEGAFDGEVHAYIQKHHLPGFPGQQPAPKRPRING</sequence>
<dbReference type="AlphaFoldDB" id="A0AAN6JH40"/>
<organism evidence="1 2">
    <name type="scientific">Tilletia horrida</name>
    <dbReference type="NCBI Taxonomy" id="155126"/>
    <lineage>
        <taxon>Eukaryota</taxon>
        <taxon>Fungi</taxon>
        <taxon>Dikarya</taxon>
        <taxon>Basidiomycota</taxon>
        <taxon>Ustilaginomycotina</taxon>
        <taxon>Exobasidiomycetes</taxon>
        <taxon>Tilletiales</taxon>
        <taxon>Tilletiaceae</taxon>
        <taxon>Tilletia</taxon>
    </lineage>
</organism>
<evidence type="ECO:0000313" key="2">
    <source>
        <dbReference type="Proteomes" id="UP001176521"/>
    </source>
</evidence>
<dbReference type="Proteomes" id="UP001176521">
    <property type="component" value="Unassembled WGS sequence"/>
</dbReference>
<reference evidence="1" key="1">
    <citation type="journal article" date="2023" name="PhytoFront">
        <title>Draft Genome Resources of Seven Strains of Tilletia horrida, Causal Agent of Kernel Smut of Rice.</title>
        <authorList>
            <person name="Khanal S."/>
            <person name="Antony Babu S."/>
            <person name="Zhou X.G."/>
        </authorList>
    </citation>
    <scope>NUCLEOTIDE SEQUENCE</scope>
    <source>
        <strain evidence="1">TX3</strain>
    </source>
</reference>
<gene>
    <name evidence="1" type="ORF">OC842_007298</name>
</gene>
<protein>
    <submittedName>
        <fullName evidence="1">Uncharacterized protein</fullName>
    </submittedName>
</protein>
<proteinExistence type="predicted"/>
<keyword evidence="2" id="KW-1185">Reference proteome</keyword>
<name>A0AAN6JH40_9BASI</name>
<evidence type="ECO:0000313" key="1">
    <source>
        <dbReference type="EMBL" id="KAK0519860.1"/>
    </source>
</evidence>
<comment type="caution">
    <text evidence="1">The sequence shown here is derived from an EMBL/GenBank/DDBJ whole genome shotgun (WGS) entry which is preliminary data.</text>
</comment>